<dbReference type="Proteomes" id="UP000030491">
    <property type="component" value="Unassembled WGS sequence"/>
</dbReference>
<dbReference type="EMBL" id="JNAJ01000002">
    <property type="protein sequence ID" value="KGF93736.1"/>
    <property type="molecule type" value="Genomic_DNA"/>
</dbReference>
<reference evidence="2" key="1">
    <citation type="journal article" date="2014" name="Sci. Data">
        <title>Genomes of diverse isolates of the marine cyanobacterium Prochlorococcus.</title>
        <authorList>
            <person name="Biller S."/>
            <person name="Berube P."/>
            <person name="Thompson J."/>
            <person name="Kelly L."/>
            <person name="Roggensack S."/>
            <person name="Awad L."/>
            <person name="Roache-Johnson K."/>
            <person name="Ding H."/>
            <person name="Giovannoni S.J."/>
            <person name="Moore L.R."/>
            <person name="Chisholm S.W."/>
        </authorList>
    </citation>
    <scope>NUCLEOTIDE SEQUENCE [LARGE SCALE GENOMIC DNA]</scope>
</reference>
<comment type="caution">
    <text evidence="1">The sequence shown here is derived from an EMBL/GenBank/DDBJ whole genome shotgun (WGS) entry which is preliminary data.</text>
</comment>
<name>A0A0A1ZYS4_PROMR</name>
<dbReference type="AlphaFoldDB" id="A0A0A1ZYS4"/>
<gene>
    <name evidence="1" type="ORF">EU93_0046</name>
</gene>
<evidence type="ECO:0000313" key="2">
    <source>
        <dbReference type="Proteomes" id="UP000030491"/>
    </source>
</evidence>
<protein>
    <submittedName>
        <fullName evidence="1">Uncharacterized protein</fullName>
    </submittedName>
</protein>
<accession>A0A0A1ZYS4</accession>
<evidence type="ECO:0000313" key="1">
    <source>
        <dbReference type="EMBL" id="KGF93736.1"/>
    </source>
</evidence>
<organism evidence="1 2">
    <name type="scientific">Prochlorococcus marinus str. MIT 9116</name>
    <dbReference type="NCBI Taxonomy" id="167544"/>
    <lineage>
        <taxon>Bacteria</taxon>
        <taxon>Bacillati</taxon>
        <taxon>Cyanobacteriota</taxon>
        <taxon>Cyanophyceae</taxon>
        <taxon>Synechococcales</taxon>
        <taxon>Prochlorococcaceae</taxon>
        <taxon>Prochlorococcus</taxon>
    </lineage>
</organism>
<proteinExistence type="predicted"/>
<sequence>MRSSEHASFVFFEKINSIEPQIKSTIAAINKRLESGSGNPLLVMYCA</sequence>